<protein>
    <submittedName>
        <fullName evidence="1">Uncharacterized protein</fullName>
    </submittedName>
</protein>
<comment type="caution">
    <text evidence="1">The sequence shown here is derived from an EMBL/GenBank/DDBJ whole genome shotgun (WGS) entry which is preliminary data.</text>
</comment>
<organism evidence="1 2">
    <name type="scientific">Glaciimonas immobilis</name>
    <dbReference type="NCBI Taxonomy" id="728004"/>
    <lineage>
        <taxon>Bacteria</taxon>
        <taxon>Pseudomonadati</taxon>
        <taxon>Pseudomonadota</taxon>
        <taxon>Betaproteobacteria</taxon>
        <taxon>Burkholderiales</taxon>
        <taxon>Oxalobacteraceae</taxon>
        <taxon>Glaciimonas</taxon>
    </lineage>
</organism>
<dbReference type="Proteomes" id="UP000571084">
    <property type="component" value="Unassembled WGS sequence"/>
</dbReference>
<keyword evidence="2" id="KW-1185">Reference proteome</keyword>
<proteinExistence type="predicted"/>
<dbReference type="EMBL" id="JACHHQ010000007">
    <property type="protein sequence ID" value="MBB5201365.1"/>
    <property type="molecule type" value="Genomic_DNA"/>
</dbReference>
<accession>A0A840RU56</accession>
<gene>
    <name evidence="1" type="ORF">HNR39_003218</name>
</gene>
<evidence type="ECO:0000313" key="1">
    <source>
        <dbReference type="EMBL" id="MBB5201365.1"/>
    </source>
</evidence>
<sequence length="81" mass="9253">MSVQSRQGLIHSPPVTPITHELCISRIGPTHEPFWAVIGFTHELLKREMFTYKESEAARSFDIYSGCNVADTRLQPDHNRT</sequence>
<evidence type="ECO:0000313" key="2">
    <source>
        <dbReference type="Proteomes" id="UP000571084"/>
    </source>
</evidence>
<name>A0A840RU56_9BURK</name>
<dbReference type="AlphaFoldDB" id="A0A840RU56"/>
<reference evidence="1 2" key="1">
    <citation type="submission" date="2020-08" db="EMBL/GenBank/DDBJ databases">
        <title>Genomic Encyclopedia of Type Strains, Phase IV (KMG-IV): sequencing the most valuable type-strain genomes for metagenomic binning, comparative biology and taxonomic classification.</title>
        <authorList>
            <person name="Goeker M."/>
        </authorList>
    </citation>
    <scope>NUCLEOTIDE SEQUENCE [LARGE SCALE GENOMIC DNA]</scope>
    <source>
        <strain evidence="1 2">DSM 23240</strain>
    </source>
</reference>